<proteinExistence type="predicted"/>
<dbReference type="EMBL" id="JAUKUD010000005">
    <property type="protein sequence ID" value="KAK0743007.1"/>
    <property type="molecule type" value="Genomic_DNA"/>
</dbReference>
<comment type="caution">
    <text evidence="2">The sequence shown here is derived from an EMBL/GenBank/DDBJ whole genome shotgun (WGS) entry which is preliminary data.</text>
</comment>
<evidence type="ECO:0000313" key="2">
    <source>
        <dbReference type="EMBL" id="KAK0743007.1"/>
    </source>
</evidence>
<evidence type="ECO:0000313" key="3">
    <source>
        <dbReference type="Proteomes" id="UP001172155"/>
    </source>
</evidence>
<reference evidence="2" key="1">
    <citation type="submission" date="2023-06" db="EMBL/GenBank/DDBJ databases">
        <title>Genome-scale phylogeny and comparative genomics of the fungal order Sordariales.</title>
        <authorList>
            <consortium name="Lawrence Berkeley National Laboratory"/>
            <person name="Hensen N."/>
            <person name="Bonometti L."/>
            <person name="Westerberg I."/>
            <person name="Brannstrom I.O."/>
            <person name="Guillou S."/>
            <person name="Cros-Aarteil S."/>
            <person name="Calhoun S."/>
            <person name="Haridas S."/>
            <person name="Kuo A."/>
            <person name="Mondo S."/>
            <person name="Pangilinan J."/>
            <person name="Riley R."/>
            <person name="LaButti K."/>
            <person name="Andreopoulos B."/>
            <person name="Lipzen A."/>
            <person name="Chen C."/>
            <person name="Yanf M."/>
            <person name="Daum C."/>
            <person name="Ng V."/>
            <person name="Clum A."/>
            <person name="Steindorff A."/>
            <person name="Ohm R."/>
            <person name="Martin F."/>
            <person name="Silar P."/>
            <person name="Natvig D."/>
            <person name="Lalanne C."/>
            <person name="Gautier V."/>
            <person name="Ament-velasquez S.L."/>
            <person name="Kruys A."/>
            <person name="Hutchinson M.I."/>
            <person name="Powell A.J."/>
            <person name="Barry K."/>
            <person name="Miller A.N."/>
            <person name="Grigoriev I.V."/>
            <person name="Debuchy R."/>
            <person name="Gladieux P."/>
            <person name="Thoren M.H."/>
            <person name="Johannesson H."/>
        </authorList>
    </citation>
    <scope>NUCLEOTIDE SEQUENCE</scope>
    <source>
        <strain evidence="2">SMH3187-1</strain>
    </source>
</reference>
<evidence type="ECO:0000256" key="1">
    <source>
        <dbReference type="SAM" id="MobiDB-lite"/>
    </source>
</evidence>
<feature type="compositionally biased region" description="Basic residues" evidence="1">
    <location>
        <begin position="105"/>
        <end position="114"/>
    </location>
</feature>
<protein>
    <recommendedName>
        <fullName evidence="4">F-box domain-containing protein</fullName>
    </recommendedName>
</protein>
<name>A0AA40EPB1_9PEZI</name>
<sequence length="868" mass="96231">MGWDLETLMSNLDAIVEIWCVFSTDSFSGVRFAVCFRMQYRDSARDWSPLGMTALPSSSSSKRSSTKRSISLVSTAGVEQATKYQKIRNVPTIGTANSPGSTRTSNRRGRRSPRPRASCRVATAFAVLEPEAFDSSLDDLVDALKMLHITTPFERLPNEVLLKIFEELAPTPVAPRGNTSLGSIRRVVQLEHSPPVAQGTTSHWAEYLNGRNNIKTLCLVNKRTRLLATPLLYRSILIWQAQHLWALGRAFAIDPSLPSHVRHFNCAVDLEQADTTVTPHAWESWQFPNHWMGKDTGASHPYHRFSRWFVQCEAANNSSLAPNYRAGQAFFCAILCLTNRVETLNVQLPVMLDTRLGPRAAGTVPSLWRWFLDDTNPFAEFSKVIPMTVTAGSPTEAQLLGRPCWPPPFLRNITVEISPDGLSGSYVHLDVIPPIDALQHAALLKLNGLAPFDPVDVLRPSRLRKLSPAEMLCVTGYLDGLQQIPYIADSSDAMTTHLDRLKAFDAYLSSPDYDHTSARGLAQILRLLPAPGTWNSRLLTRSKSLSLPLWALFVLDFGQLEPPSSISTLTFRYDVVDSRPLPGLEILLTRHRLQTHLLDPTACPACIPTLEELHLPLRIPIFLTNLAYFGRGGRLRLSSAETGSYLPDLKVLELTTEALFGALVNMHGVFGGRRFITVGHPPADGEMPITHVAPSTTTTSSSVAPSTAATDPLTRGLEALVDELPPALKELKLLEWWWPFSEPVMMPARFTQRRPPSAVAPVGEKEERWPKRYKHVQRAFVAGLEELAGVLGEKRPSVDKVTVVVHSWTSGQYYAGAAVAEEDKREAGRVWMSWAKEKKVGLKALKKVFRDKGIAFKVALARGDSDVS</sequence>
<feature type="region of interest" description="Disordered" evidence="1">
    <location>
        <begin position="91"/>
        <end position="116"/>
    </location>
</feature>
<dbReference type="AlphaFoldDB" id="A0AA40EPB1"/>
<evidence type="ECO:0008006" key="4">
    <source>
        <dbReference type="Google" id="ProtNLM"/>
    </source>
</evidence>
<dbReference type="Proteomes" id="UP001172155">
    <property type="component" value="Unassembled WGS sequence"/>
</dbReference>
<keyword evidence="3" id="KW-1185">Reference proteome</keyword>
<gene>
    <name evidence="2" type="ORF">B0T18DRAFT_174097</name>
</gene>
<organism evidence="2 3">
    <name type="scientific">Schizothecium vesticola</name>
    <dbReference type="NCBI Taxonomy" id="314040"/>
    <lineage>
        <taxon>Eukaryota</taxon>
        <taxon>Fungi</taxon>
        <taxon>Dikarya</taxon>
        <taxon>Ascomycota</taxon>
        <taxon>Pezizomycotina</taxon>
        <taxon>Sordariomycetes</taxon>
        <taxon>Sordariomycetidae</taxon>
        <taxon>Sordariales</taxon>
        <taxon>Schizotheciaceae</taxon>
        <taxon>Schizothecium</taxon>
    </lineage>
</organism>
<accession>A0AA40EPB1</accession>